<feature type="domain" description="Calponin-homology (CH)" evidence="9">
    <location>
        <begin position="155"/>
        <end position="285"/>
    </location>
</feature>
<evidence type="ECO:0000259" key="9">
    <source>
        <dbReference type="PROSITE" id="PS50021"/>
    </source>
</evidence>
<proteinExistence type="inferred from homology"/>
<name>E0VF82_PEDHC</name>
<evidence type="ECO:0000313" key="13">
    <source>
        <dbReference type="Proteomes" id="UP000009046"/>
    </source>
</evidence>
<dbReference type="Proteomes" id="UP000009046">
    <property type="component" value="Unassembled WGS sequence"/>
</dbReference>
<feature type="compositionally biased region" description="Polar residues" evidence="8">
    <location>
        <begin position="1122"/>
        <end position="1155"/>
    </location>
</feature>
<feature type="region of interest" description="Disordered" evidence="8">
    <location>
        <begin position="1438"/>
        <end position="1490"/>
    </location>
</feature>
<evidence type="ECO:0000256" key="5">
    <source>
        <dbReference type="ARBA" id="ARBA00023212"/>
    </source>
</evidence>
<feature type="compositionally biased region" description="Polar residues" evidence="8">
    <location>
        <begin position="504"/>
        <end position="523"/>
    </location>
</feature>
<evidence type="ECO:0000256" key="1">
    <source>
        <dbReference type="ARBA" id="ARBA00004245"/>
    </source>
</evidence>
<dbReference type="GO" id="GO:0051011">
    <property type="term" value="F:microtubule minus-end binding"/>
    <property type="evidence" value="ECO:0007669"/>
    <property type="project" value="TreeGrafter"/>
</dbReference>
<dbReference type="eggNOG" id="KOG3654">
    <property type="taxonomic scope" value="Eukaryota"/>
</dbReference>
<dbReference type="CDD" id="cd22249">
    <property type="entry name" value="UDM1_RNF168_RNF169-like"/>
    <property type="match status" value="1"/>
</dbReference>
<dbReference type="GO" id="GO:0007026">
    <property type="term" value="P:negative regulation of microtubule depolymerization"/>
    <property type="evidence" value="ECO:0007669"/>
    <property type="project" value="TreeGrafter"/>
</dbReference>
<evidence type="ECO:0000313" key="11">
    <source>
        <dbReference type="EMBL" id="EEB12038.1"/>
    </source>
</evidence>
<evidence type="ECO:0000256" key="7">
    <source>
        <dbReference type="SAM" id="Coils"/>
    </source>
</evidence>
<evidence type="ECO:0000256" key="4">
    <source>
        <dbReference type="ARBA" id="ARBA00023054"/>
    </source>
</evidence>
<dbReference type="InterPro" id="IPR014797">
    <property type="entry name" value="CKK_CAMSAP"/>
</dbReference>
<dbReference type="GeneID" id="8236428"/>
<evidence type="ECO:0008006" key="14">
    <source>
        <dbReference type="Google" id="ProtNLM"/>
    </source>
</evidence>
<reference evidence="11" key="1">
    <citation type="submission" date="2007-04" db="EMBL/GenBank/DDBJ databases">
        <title>Annotation of Pediculus humanus corporis strain USDA.</title>
        <authorList>
            <person name="Kirkness E."/>
            <person name="Hannick L."/>
            <person name="Hass B."/>
            <person name="Bruggner R."/>
            <person name="Lawson D."/>
            <person name="Bidwell S."/>
            <person name="Joardar V."/>
            <person name="Caler E."/>
            <person name="Walenz B."/>
            <person name="Inman J."/>
            <person name="Schobel S."/>
            <person name="Galinsky K."/>
            <person name="Amedeo P."/>
            <person name="Strausberg R."/>
        </authorList>
    </citation>
    <scope>NUCLEOTIDE SEQUENCE</scope>
    <source>
        <strain evidence="11">USDA</strain>
    </source>
</reference>
<accession>E0VF82</accession>
<dbReference type="GO" id="GO:0036449">
    <property type="term" value="C:microtubule minus-end"/>
    <property type="evidence" value="ECO:0007669"/>
    <property type="project" value="TreeGrafter"/>
</dbReference>
<dbReference type="KEGG" id="phu:Phum_PHUM150900"/>
<dbReference type="PANTHER" id="PTHR21595:SF0">
    <property type="entry name" value="PATRONIN"/>
    <property type="match status" value="1"/>
</dbReference>
<feature type="region of interest" description="Disordered" evidence="8">
    <location>
        <begin position="941"/>
        <end position="998"/>
    </location>
</feature>
<dbReference type="InterPro" id="IPR058042">
    <property type="entry name" value="CAMSAP_N"/>
</dbReference>
<comment type="domain">
    <text evidence="6">The CKK domain binds microtubules.</text>
</comment>
<dbReference type="EMBL" id="AAZO01001759">
    <property type="status" value="NOT_ANNOTATED_CDS"/>
    <property type="molecule type" value="Genomic_DNA"/>
</dbReference>
<organism>
    <name type="scientific">Pediculus humanus subsp. corporis</name>
    <name type="common">Body louse</name>
    <dbReference type="NCBI Taxonomy" id="121224"/>
    <lineage>
        <taxon>Eukaryota</taxon>
        <taxon>Metazoa</taxon>
        <taxon>Ecdysozoa</taxon>
        <taxon>Arthropoda</taxon>
        <taxon>Hexapoda</taxon>
        <taxon>Insecta</taxon>
        <taxon>Pterygota</taxon>
        <taxon>Neoptera</taxon>
        <taxon>Paraneoptera</taxon>
        <taxon>Psocodea</taxon>
        <taxon>Troctomorpha</taxon>
        <taxon>Phthiraptera</taxon>
        <taxon>Anoplura</taxon>
        <taxon>Pediculidae</taxon>
        <taxon>Pediculus</taxon>
    </lineage>
</organism>
<dbReference type="HOGENOM" id="CLU_003076_0_0_1"/>
<reference evidence="12" key="3">
    <citation type="submission" date="2021-02" db="UniProtKB">
        <authorList>
            <consortium name="EnsemblMetazoa"/>
        </authorList>
    </citation>
    <scope>IDENTIFICATION</scope>
    <source>
        <strain evidence="12">USDA</strain>
    </source>
</reference>
<feature type="region of interest" description="Disordered" evidence="8">
    <location>
        <begin position="1268"/>
        <end position="1407"/>
    </location>
</feature>
<dbReference type="SMART" id="SM01051">
    <property type="entry name" value="CAMSAP_CKK"/>
    <property type="match status" value="1"/>
</dbReference>
<dbReference type="PROSITE" id="PS50021">
    <property type="entry name" value="CH"/>
    <property type="match status" value="1"/>
</dbReference>
<dbReference type="OMA" id="GTEWRAS"/>
<comment type="similarity">
    <text evidence="6">Belongs to the CAMSAP1 family.</text>
</comment>
<dbReference type="Gene3D" id="3.10.20.360">
    <property type="entry name" value="CKK domain"/>
    <property type="match status" value="1"/>
</dbReference>
<dbReference type="FunCoup" id="E0VF82">
    <property type="interactions" value="466"/>
</dbReference>
<feature type="compositionally biased region" description="Basic residues" evidence="8">
    <location>
        <begin position="1083"/>
        <end position="1096"/>
    </location>
</feature>
<keyword evidence="3 6" id="KW-0493">Microtubule</keyword>
<feature type="compositionally biased region" description="Low complexity" evidence="8">
    <location>
        <begin position="1478"/>
        <end position="1490"/>
    </location>
</feature>
<dbReference type="InterPro" id="IPR022613">
    <property type="entry name" value="CH_CAMSAP_2"/>
</dbReference>
<dbReference type="Pfam" id="PF25532">
    <property type="entry name" value="CH_CAMSAP2_N"/>
    <property type="match status" value="1"/>
</dbReference>
<keyword evidence="13" id="KW-1185">Reference proteome</keyword>
<protein>
    <recommendedName>
        <fullName evidence="14">Patronin</fullName>
    </recommendedName>
</protein>
<evidence type="ECO:0000259" key="10">
    <source>
        <dbReference type="PROSITE" id="PS51508"/>
    </source>
</evidence>
<dbReference type="InterPro" id="IPR038209">
    <property type="entry name" value="CKK_dom_sf"/>
</dbReference>
<comment type="subcellular location">
    <subcellularLocation>
        <location evidence="1">Cytoplasm</location>
        <location evidence="1">Cytoskeleton</location>
    </subcellularLocation>
</comment>
<dbReference type="Pfam" id="PF11971">
    <property type="entry name" value="CAMSAP_CH"/>
    <property type="match status" value="1"/>
</dbReference>
<dbReference type="Pfam" id="PF17095">
    <property type="entry name" value="CAMSAP_CC1"/>
    <property type="match status" value="1"/>
</dbReference>
<feature type="region of interest" description="Disordered" evidence="8">
    <location>
        <begin position="869"/>
        <end position="896"/>
    </location>
</feature>
<reference evidence="11" key="2">
    <citation type="submission" date="2007-04" db="EMBL/GenBank/DDBJ databases">
        <title>The genome of the human body louse.</title>
        <authorList>
            <consortium name="The Human Body Louse Genome Consortium"/>
            <person name="Kirkness E."/>
            <person name="Walenz B."/>
            <person name="Hass B."/>
            <person name="Bruggner R."/>
            <person name="Strausberg R."/>
        </authorList>
    </citation>
    <scope>NUCLEOTIDE SEQUENCE</scope>
    <source>
        <strain evidence="11">USDA</strain>
    </source>
</reference>
<dbReference type="EMBL" id="DS235107">
    <property type="protein sequence ID" value="EEB12038.1"/>
    <property type="molecule type" value="Genomic_DNA"/>
</dbReference>
<evidence type="ECO:0000256" key="8">
    <source>
        <dbReference type="SAM" id="MobiDB-lite"/>
    </source>
</evidence>
<dbReference type="GO" id="GO:0031175">
    <property type="term" value="P:neuron projection development"/>
    <property type="evidence" value="ECO:0007669"/>
    <property type="project" value="InterPro"/>
</dbReference>
<feature type="compositionally biased region" description="Low complexity" evidence="8">
    <location>
        <begin position="980"/>
        <end position="993"/>
    </location>
</feature>
<dbReference type="CTD" id="8236428"/>
<feature type="compositionally biased region" description="Polar residues" evidence="8">
    <location>
        <begin position="876"/>
        <end position="896"/>
    </location>
</feature>
<feature type="compositionally biased region" description="Basic and acidic residues" evidence="8">
    <location>
        <begin position="1165"/>
        <end position="1183"/>
    </location>
</feature>
<feature type="region of interest" description="Disordered" evidence="8">
    <location>
        <begin position="1222"/>
        <end position="1256"/>
    </location>
</feature>
<dbReference type="PROSITE" id="PS51508">
    <property type="entry name" value="CKK"/>
    <property type="match status" value="1"/>
</dbReference>
<feature type="compositionally biased region" description="Basic and acidic residues" evidence="8">
    <location>
        <begin position="1268"/>
        <end position="1286"/>
    </location>
</feature>
<feature type="region of interest" description="Disordered" evidence="8">
    <location>
        <begin position="729"/>
        <end position="754"/>
    </location>
</feature>
<evidence type="ECO:0000256" key="3">
    <source>
        <dbReference type="ARBA" id="ARBA00022701"/>
    </source>
</evidence>
<feature type="domain" description="CKK" evidence="10">
    <location>
        <begin position="1517"/>
        <end position="1651"/>
    </location>
</feature>
<dbReference type="VEuPathDB" id="VectorBase:PHUM150900"/>
<dbReference type="InterPro" id="IPR001715">
    <property type="entry name" value="CH_dom"/>
</dbReference>
<dbReference type="GO" id="GO:0031122">
    <property type="term" value="P:cytoplasmic microtubule organization"/>
    <property type="evidence" value="ECO:0007669"/>
    <property type="project" value="TreeGrafter"/>
</dbReference>
<feature type="compositionally biased region" description="Basic and acidic residues" evidence="8">
    <location>
        <begin position="1353"/>
        <end position="1363"/>
    </location>
</feature>
<feature type="region of interest" description="Disordered" evidence="8">
    <location>
        <begin position="1073"/>
        <end position="1201"/>
    </location>
</feature>
<feature type="region of interest" description="Disordered" evidence="8">
    <location>
        <begin position="317"/>
        <end position="425"/>
    </location>
</feature>
<dbReference type="OrthoDB" id="2125658at2759"/>
<feature type="compositionally biased region" description="Basic and acidic residues" evidence="8">
    <location>
        <begin position="335"/>
        <end position="350"/>
    </location>
</feature>
<dbReference type="InParanoid" id="E0VF82"/>
<sequence length="1658" mass="186894">MILLKSIKRAKQRASIKWLLSKAYNNKVPENLQEPFYRDHEEQEHLKPQIVHNLANAELYCLAFANIYSDPNYHNLNHCGILQTLSRKGITIPDPVDGPLTETVLIQTTPLKMGAHMAVIEATMVLYAKEVVTPDRVVAAIHRFTHGQVMPDLPPDSESGLLLWVNHSQKALMQRIQLEYEREGQDNDKTMMPQFPEVKDVKGLCDGAGLAALISFYCPEELPWTDIKIPRLPTVSDSVHNLCLVHEFSHHSLPHTVCHMMPEDVTYLQGNMKQNLIVLLADLFNVLEIHPVKCVRFPGSERNRDLSRPLSTVSSGLRKSYSVQTDSNFRGTPDSLDRTLDDRKSEESFVVHRGRGVPTLSSVTTDDPIVPPRLRNKDRNNYDYKLEESSKAAGKPSNWEDQKKSTFAGRRSRRNSLSEESQLTVENFGGSQENLHFLGRNPDKEPAIHVSGRLDSSNAPLSPTHTVPIRTSAQEARSSGVELIFAENEAANSQPLQRKDIRKSQSPAPISHTPNVPVRSSQQDCRSNAIDRIFADNGYGIDKNEEEKSVKEENLVSLKNLIHSKQPANEVVHKDYVDGDLHQITVNYSERSSQIEMNYAEDDGGGGGGGGGGEHINSHKYTSVSKNVNVQPNGNIKKTTFATLPNTTTWQQQQKTIDSINNIHEAPSIPDDTSSFQLRNIRLKLEEKRRVIENEKRKMELLMNKQRQKVGKAAFLQAISKDKYKTTDAKIQNDGNSTSPSVDSISPKNAQQKPLSLQDIKDVISIEKKWLDNSTPFLEELKTPDYENFDLDKYQYSIAKMNSSLKELDADMQRISNQQSKLQGYGSESNYTQQHIHNYSDQPQLNQTRPMNSYHNQSNMQQQNYNIYSNSSSQNRPISLSQLTQPNPSHNQGQFFLHDQPQQPMQRRTWSQHHAEKVALNQQMEKNDRNVPQPFTLHETRLQNGDSHPIPSPRSSNMSPQSFNKPNLPPKPIVPARQLPPSSSYPEPLSSPSADDMEPQSICFIGEDPNSDVNNISLGMSHINITSGSKTYRIPSPTRPSIIKSSFMQKSMQQNSETPNTINENQSVTKGFYIPFDDEAPPKRPKPPLRGKRSPKKDRFATQTIEHPFDERPKENVAPLNRSESTSRTPVTNFRDTVSGSQINYSPDHASSQSIDRLDTSPIIKKSDPMSRLETKPLREKEPTSPSVGLVIGTEPDPNLIDEMERKKEKILMLSLQRRQQQEEMKARKEMEAARRREIEKMKEEDKARKKEEEKARRAAILEQYKLKKAIEEAEREGKVIDKSDLMKLNTPKLRSKTSTTPRPRPKTIHVESSGLEDDHNRENNSVFSRPLRRDQYRGSQDSLASSAGGRRGYRDSPSDDGRGSSPSRMSSTNLGRRGSYKTSRDTSEPPSQVRGRSKYSTYQSNFRGRKSNSLMNLCGKKSRFVNTVVLVLSAPVTGSSSDQDSMIYRYGDTDSGLGRATPPRRAPSPGISCGRHLTSPSGPGSLPPGLISKRRIFDDGSSDISSNASSMMEYTGPRLYKQPATKSNRGIMLNAVEYCVFPGIVNKEAKKKVLDEVSRSESKYFLILFRDAGCQFRALYSYCPDTEEVLKLYGTGPKQVSDKMFDKFFKYNSGGKCFSQVHTKHLTVTIDAFTIHNSLWQGKKVNLPSKKDMALVI</sequence>
<feature type="region of interest" description="Disordered" evidence="8">
    <location>
        <begin position="492"/>
        <end position="523"/>
    </location>
</feature>
<feature type="coiled-coil region" evidence="7">
    <location>
        <begin position="678"/>
        <end position="709"/>
    </location>
</feature>
<dbReference type="GO" id="GO:0005516">
    <property type="term" value="F:calmodulin binding"/>
    <property type="evidence" value="ECO:0007669"/>
    <property type="project" value="InterPro"/>
</dbReference>
<dbReference type="STRING" id="121224.E0VF82"/>
<dbReference type="SUPFAM" id="SSF50346">
    <property type="entry name" value="PRC-barrel domain"/>
    <property type="match status" value="1"/>
</dbReference>
<evidence type="ECO:0000256" key="6">
    <source>
        <dbReference type="PROSITE-ProRule" id="PRU00841"/>
    </source>
</evidence>
<keyword evidence="5" id="KW-0206">Cytoskeleton</keyword>
<evidence type="ECO:0000256" key="2">
    <source>
        <dbReference type="ARBA" id="ARBA00022490"/>
    </source>
</evidence>
<dbReference type="GO" id="GO:0030507">
    <property type="term" value="F:spectrin binding"/>
    <property type="evidence" value="ECO:0007669"/>
    <property type="project" value="InterPro"/>
</dbReference>
<dbReference type="InterPro" id="IPR011033">
    <property type="entry name" value="PRC_barrel-like_sf"/>
</dbReference>
<feature type="compositionally biased region" description="Polar residues" evidence="8">
    <location>
        <begin position="953"/>
        <end position="965"/>
    </location>
</feature>
<keyword evidence="2" id="KW-0963">Cytoplasm</keyword>
<gene>
    <name evidence="12" type="primary">8236428</name>
    <name evidence="11" type="ORF">Phum_PHUM150900</name>
</gene>
<dbReference type="RefSeq" id="XP_002424776.1">
    <property type="nucleotide sequence ID" value="XM_002424731.1"/>
</dbReference>
<keyword evidence="4 7" id="KW-0175">Coiled coil</keyword>
<dbReference type="InterPro" id="IPR031372">
    <property type="entry name" value="CAMSAP_CC1"/>
</dbReference>
<dbReference type="EnsemblMetazoa" id="PHUM150900-RA">
    <property type="protein sequence ID" value="PHUM150900-PA"/>
    <property type="gene ID" value="PHUM150900"/>
</dbReference>
<feature type="compositionally biased region" description="Basic and acidic residues" evidence="8">
    <location>
        <begin position="375"/>
        <end position="390"/>
    </location>
</feature>
<evidence type="ECO:0000313" key="12">
    <source>
        <dbReference type="EnsemblMetazoa" id="PHUM150900-PA"/>
    </source>
</evidence>
<dbReference type="PANTHER" id="PTHR21595">
    <property type="entry name" value="PATRONIN"/>
    <property type="match status" value="1"/>
</dbReference>
<dbReference type="FunFam" id="3.10.20.360:FF:000002">
    <property type="entry name" value="Patronin, isoform M"/>
    <property type="match status" value="1"/>
</dbReference>
<dbReference type="InterPro" id="IPR032940">
    <property type="entry name" value="CAMSAP"/>
</dbReference>
<feature type="compositionally biased region" description="Polar residues" evidence="8">
    <location>
        <begin position="317"/>
        <end position="330"/>
    </location>
</feature>
<dbReference type="Pfam" id="PF08683">
    <property type="entry name" value="CAMSAP_CKK"/>
    <property type="match status" value="1"/>
</dbReference>